<gene>
    <name evidence="2" type="ORF">NQ317_008296</name>
</gene>
<accession>A0ABQ9IS98</accession>
<feature type="region of interest" description="Disordered" evidence="1">
    <location>
        <begin position="1"/>
        <end position="35"/>
    </location>
</feature>
<reference evidence="2" key="1">
    <citation type="journal article" date="2023" name="Insect Mol. Biol.">
        <title>Genome sequencing provides insights into the evolution of gene families encoding plant cell wall-degrading enzymes in longhorned beetles.</title>
        <authorList>
            <person name="Shin N.R."/>
            <person name="Okamura Y."/>
            <person name="Kirsch R."/>
            <person name="Pauchet Y."/>
        </authorList>
    </citation>
    <scope>NUCLEOTIDE SEQUENCE</scope>
    <source>
        <strain evidence="2">MMC_N1</strain>
    </source>
</reference>
<proteinExistence type="predicted"/>
<feature type="non-terminal residue" evidence="2">
    <location>
        <position position="242"/>
    </location>
</feature>
<evidence type="ECO:0000313" key="3">
    <source>
        <dbReference type="Proteomes" id="UP001162164"/>
    </source>
</evidence>
<keyword evidence="3" id="KW-1185">Reference proteome</keyword>
<feature type="compositionally biased region" description="Polar residues" evidence="1">
    <location>
        <begin position="8"/>
        <end position="17"/>
    </location>
</feature>
<sequence length="242" mass="26934">MMAAWLGGTSNIEQNGEWNEKDAESTLSQTQVHPEGQTCRLAGRRHQRMEHPARVLAVVQEEKWSGMNRIPAALGQYSVRIPPAGRRALTSVAAATATAHPLPPSTVSVLPAKIPAGQSTLKCHLRLGEPEEDCAPSLRICLWTTLEENGARIFKRKYGKSAFVGTRYCDGFFRGRFRAYGLKNIRFHCLCDSHVLVSAPGSHCIFDNERAVMPTEKAKAQRSLLQRARGKLLSWIRHLSHQ</sequence>
<organism evidence="2 3">
    <name type="scientific">Molorchus minor</name>
    <dbReference type="NCBI Taxonomy" id="1323400"/>
    <lineage>
        <taxon>Eukaryota</taxon>
        <taxon>Metazoa</taxon>
        <taxon>Ecdysozoa</taxon>
        <taxon>Arthropoda</taxon>
        <taxon>Hexapoda</taxon>
        <taxon>Insecta</taxon>
        <taxon>Pterygota</taxon>
        <taxon>Neoptera</taxon>
        <taxon>Endopterygota</taxon>
        <taxon>Coleoptera</taxon>
        <taxon>Polyphaga</taxon>
        <taxon>Cucujiformia</taxon>
        <taxon>Chrysomeloidea</taxon>
        <taxon>Cerambycidae</taxon>
        <taxon>Lamiinae</taxon>
        <taxon>Monochamini</taxon>
        <taxon>Molorchus</taxon>
    </lineage>
</organism>
<name>A0ABQ9IS98_9CUCU</name>
<dbReference type="EMBL" id="JAPWTJ010002929">
    <property type="protein sequence ID" value="KAJ8963912.1"/>
    <property type="molecule type" value="Genomic_DNA"/>
</dbReference>
<protein>
    <submittedName>
        <fullName evidence="2">Uncharacterized protein</fullName>
    </submittedName>
</protein>
<comment type="caution">
    <text evidence="2">The sequence shown here is derived from an EMBL/GenBank/DDBJ whole genome shotgun (WGS) entry which is preliminary data.</text>
</comment>
<dbReference type="Proteomes" id="UP001162164">
    <property type="component" value="Unassembled WGS sequence"/>
</dbReference>
<evidence type="ECO:0000313" key="2">
    <source>
        <dbReference type="EMBL" id="KAJ8963912.1"/>
    </source>
</evidence>
<evidence type="ECO:0000256" key="1">
    <source>
        <dbReference type="SAM" id="MobiDB-lite"/>
    </source>
</evidence>